<reference evidence="2 3" key="1">
    <citation type="submission" date="2016-06" db="EMBL/GenBank/DDBJ databases">
        <title>Three novel species with peptidoglycan cell walls form the new genus Lacunisphaera gen. nov. in the family Opitutaceae of the verrucomicrobial subdivision 4.</title>
        <authorList>
            <person name="Rast P."/>
            <person name="Gloeckner I."/>
            <person name="Jogler M."/>
            <person name="Boedeker C."/>
            <person name="Jeske O."/>
            <person name="Wiegand S."/>
            <person name="Reinhardt R."/>
            <person name="Schumann P."/>
            <person name="Rohde M."/>
            <person name="Spring S."/>
            <person name="Gloeckner F.O."/>
            <person name="Jogler C."/>
        </authorList>
    </citation>
    <scope>NUCLEOTIDE SEQUENCE [LARGE SCALE GENOMIC DNA]</scope>
    <source>
        <strain evidence="2 3">IG16b</strain>
    </source>
</reference>
<evidence type="ECO:0000256" key="1">
    <source>
        <dbReference type="SAM" id="Phobius"/>
    </source>
</evidence>
<keyword evidence="1" id="KW-0472">Membrane</keyword>
<evidence type="ECO:0008006" key="4">
    <source>
        <dbReference type="Google" id="ProtNLM"/>
    </source>
</evidence>
<sequence length="52" mass="5998">MFRRIIYEDWQLIFPVVALAVASIVFLAAAWRASRMKPAQGERMANLPFETD</sequence>
<proteinExistence type="predicted"/>
<keyword evidence="3" id="KW-1185">Reference proteome</keyword>
<organism evidence="2 3">
    <name type="scientific">Lacunisphaera limnophila</name>
    <dbReference type="NCBI Taxonomy" id="1838286"/>
    <lineage>
        <taxon>Bacteria</taxon>
        <taxon>Pseudomonadati</taxon>
        <taxon>Verrucomicrobiota</taxon>
        <taxon>Opitutia</taxon>
        <taxon>Opitutales</taxon>
        <taxon>Opitutaceae</taxon>
        <taxon>Lacunisphaera</taxon>
    </lineage>
</organism>
<dbReference type="Proteomes" id="UP000095228">
    <property type="component" value="Chromosome"/>
</dbReference>
<dbReference type="RefSeq" id="WP_157772118.1">
    <property type="nucleotide sequence ID" value="NZ_CP016094.1"/>
</dbReference>
<feature type="transmembrane region" description="Helical" evidence="1">
    <location>
        <begin position="12"/>
        <end position="31"/>
    </location>
</feature>
<dbReference type="STRING" id="1838286.Verru16b_00343"/>
<dbReference type="EMBL" id="CP016094">
    <property type="protein sequence ID" value="AOS43300.1"/>
    <property type="molecule type" value="Genomic_DNA"/>
</dbReference>
<accession>A0A1I7PI44</accession>
<keyword evidence="1" id="KW-1133">Transmembrane helix</keyword>
<gene>
    <name evidence="2" type="ORF">Verru16b_00343</name>
</gene>
<dbReference type="OrthoDB" id="199639at2"/>
<protein>
    <recommendedName>
        <fullName evidence="4">Cbb3-type cytochrome oxidase component FixQ</fullName>
    </recommendedName>
</protein>
<keyword evidence="1" id="KW-0812">Transmembrane</keyword>
<name>A0A1I7PI44_9BACT</name>
<evidence type="ECO:0000313" key="3">
    <source>
        <dbReference type="Proteomes" id="UP000095228"/>
    </source>
</evidence>
<dbReference type="KEGG" id="obg:Verru16b_00343"/>
<dbReference type="AlphaFoldDB" id="A0A1I7PI44"/>
<evidence type="ECO:0000313" key="2">
    <source>
        <dbReference type="EMBL" id="AOS43300.1"/>
    </source>
</evidence>